<feature type="domain" description="Leucine-binding protein" evidence="3">
    <location>
        <begin position="96"/>
        <end position="412"/>
    </location>
</feature>
<evidence type="ECO:0000256" key="2">
    <source>
        <dbReference type="ARBA" id="ARBA00022729"/>
    </source>
</evidence>
<accession>A0ABT4TA36</accession>
<dbReference type="Pfam" id="PF13458">
    <property type="entry name" value="Peripla_BP_6"/>
    <property type="match status" value="1"/>
</dbReference>
<reference evidence="4 5" key="1">
    <citation type="submission" date="2022-11" db="EMBL/GenBank/DDBJ databases">
        <title>Nonomuraea corallina sp. nov., a new species of the genus Nonomuraea isolated from sea side sediment in Thai sea.</title>
        <authorList>
            <person name="Ngamcharungchit C."/>
            <person name="Matsumoto A."/>
            <person name="Suriyachadkun C."/>
            <person name="Panbangred W."/>
            <person name="Inahashi Y."/>
            <person name="Intra B."/>
        </authorList>
    </citation>
    <scope>NUCLEOTIDE SEQUENCE [LARGE SCALE GENOMIC DNA]</scope>
    <source>
        <strain evidence="4 5">DSM 43553</strain>
    </source>
</reference>
<evidence type="ECO:0000313" key="4">
    <source>
        <dbReference type="EMBL" id="MDA0646374.1"/>
    </source>
</evidence>
<dbReference type="Proteomes" id="UP001212498">
    <property type="component" value="Unassembled WGS sequence"/>
</dbReference>
<comment type="similarity">
    <text evidence="1">Belongs to the leucine-binding protein family.</text>
</comment>
<dbReference type="CDD" id="cd06343">
    <property type="entry name" value="PBP1_ABC_ligand_binding-like"/>
    <property type="match status" value="1"/>
</dbReference>
<keyword evidence="2" id="KW-0732">Signal</keyword>
<proteinExistence type="inferred from homology"/>
<evidence type="ECO:0000256" key="1">
    <source>
        <dbReference type="ARBA" id="ARBA00010062"/>
    </source>
</evidence>
<keyword evidence="5" id="KW-1185">Reference proteome</keyword>
<dbReference type="Gene3D" id="3.40.50.2300">
    <property type="match status" value="2"/>
</dbReference>
<dbReference type="EMBL" id="JAPNUD010000192">
    <property type="protein sequence ID" value="MDA0646374.1"/>
    <property type="molecule type" value="Genomic_DNA"/>
</dbReference>
<dbReference type="InterPro" id="IPR028082">
    <property type="entry name" value="Peripla_BP_I"/>
</dbReference>
<protein>
    <submittedName>
        <fullName evidence="4">ABC transporter substrate-binding protein</fullName>
    </submittedName>
</protein>
<dbReference type="RefSeq" id="WP_271279699.1">
    <property type="nucleotide sequence ID" value="NZ_BAABFD010000018.1"/>
</dbReference>
<dbReference type="InterPro" id="IPR028081">
    <property type="entry name" value="Leu-bd"/>
</dbReference>
<dbReference type="PANTHER" id="PTHR47235:SF1">
    <property type="entry name" value="BLR6548 PROTEIN"/>
    <property type="match status" value="1"/>
</dbReference>
<name>A0ABT4TA36_9ACTN</name>
<dbReference type="SUPFAM" id="SSF53822">
    <property type="entry name" value="Periplasmic binding protein-like I"/>
    <property type="match status" value="1"/>
</dbReference>
<comment type="caution">
    <text evidence="4">The sequence shown here is derived from an EMBL/GenBank/DDBJ whole genome shotgun (WGS) entry which is preliminary data.</text>
</comment>
<evidence type="ECO:0000313" key="5">
    <source>
        <dbReference type="Proteomes" id="UP001212498"/>
    </source>
</evidence>
<sequence>MAVVLLAAVSLTACSHDKQAATAEMCVSEAEQNVTAAADNPHIPKAEVDASLGQVGDGCVFRGSGGFQLDVSKCPTDYDINTGITDKEIRLFTSMPHSGPLAAYGYIGDGLKNYLSYVNANGGVGGRTIQLDILDDHYQPDLTRKNVDKAIQENKYAASVAILGSSNNGAIRDVMNDECMPHLLVASSEDRWGDVENYPWTTGMGLNYGNEAGLWKRWISDKYPDGATVAVVAMNNDFGKAYEAAFTDAAEGSNIKIVAKELIDPSAPNMTDQLTSAAASKAQVAIFAVAGTFCVQAIGGVERSSWDPDVITGNSCAQIETSLAPLQKEGLTGDGTMVIQYYYNPSDPANKAPEYAELYAEQMKKDGLDPEVAQYTNGWFWGWYLVAVLRNADAMQGGLNRANIAVAARTISQPYPLLVEGLTSKMNGVEDAYLFEGGQMFRYEGATTSKIGEWKPIGELINREGSTGNFTKLNLQ</sequence>
<gene>
    <name evidence="4" type="ORF">OUY24_37595</name>
</gene>
<evidence type="ECO:0000259" key="3">
    <source>
        <dbReference type="Pfam" id="PF13458"/>
    </source>
</evidence>
<organism evidence="4 5">
    <name type="scientific">Nonomuraea ferruginea</name>
    <dbReference type="NCBI Taxonomy" id="46174"/>
    <lineage>
        <taxon>Bacteria</taxon>
        <taxon>Bacillati</taxon>
        <taxon>Actinomycetota</taxon>
        <taxon>Actinomycetes</taxon>
        <taxon>Streptosporangiales</taxon>
        <taxon>Streptosporangiaceae</taxon>
        <taxon>Nonomuraea</taxon>
    </lineage>
</organism>
<dbReference type="PANTHER" id="PTHR47235">
    <property type="entry name" value="BLR6548 PROTEIN"/>
    <property type="match status" value="1"/>
</dbReference>